<accession>A0ACD5EZJ6</accession>
<reference evidence="1" key="1">
    <citation type="submission" date="2024-10" db="EMBL/GenBank/DDBJ databases">
        <title>Strain of Rhizobium-related bacteria isolated fromm roots of Vavilovia formosa.</title>
        <authorList>
            <person name="Kimeklis A."/>
            <person name="Afonin A."/>
        </authorList>
    </citation>
    <scope>NUCLEOTIDE SEQUENCE</scope>
    <source>
        <strain evidence="1">Vaf12</strain>
    </source>
</reference>
<evidence type="ECO:0000313" key="2">
    <source>
        <dbReference type="Proteomes" id="UP000076193"/>
    </source>
</evidence>
<sequence>MIICDLKIRIPVDLKTLLQERAAGNDRTMNGEVLALLKAVLKGKVKTNA</sequence>
<gene>
    <name evidence="1" type="ORF">A4A59_015490</name>
</gene>
<dbReference type="EMBL" id="CP171844">
    <property type="protein sequence ID" value="XKQ38534.1"/>
    <property type="molecule type" value="Genomic_DNA"/>
</dbReference>
<organism evidence="1 2">
    <name type="scientific">Rhizobium leguminosarum</name>
    <dbReference type="NCBI Taxonomy" id="384"/>
    <lineage>
        <taxon>Bacteria</taxon>
        <taxon>Pseudomonadati</taxon>
        <taxon>Pseudomonadota</taxon>
        <taxon>Alphaproteobacteria</taxon>
        <taxon>Hyphomicrobiales</taxon>
        <taxon>Rhizobiaceae</taxon>
        <taxon>Rhizobium/Agrobacterium group</taxon>
        <taxon>Rhizobium</taxon>
    </lineage>
</organism>
<evidence type="ECO:0000313" key="1">
    <source>
        <dbReference type="EMBL" id="XKQ38534.1"/>
    </source>
</evidence>
<name>A0ACD5EZJ6_RHILE</name>
<dbReference type="Proteomes" id="UP000076193">
    <property type="component" value="Chromosome"/>
</dbReference>
<keyword evidence="1" id="KW-0238">DNA-binding</keyword>
<proteinExistence type="predicted"/>
<protein>
    <submittedName>
        <fullName evidence="1">Arc family DNA-binding protein</fullName>
    </submittedName>
</protein>